<dbReference type="Proteomes" id="UP000183975">
    <property type="component" value="Unassembled WGS sequence"/>
</dbReference>
<dbReference type="AlphaFoldDB" id="A0A1M6X0F7"/>
<sequence length="66" mass="7451">MEYDPALAALLAQPWSNNVCRGYVIYAMENCGFSAGDIRRVVAELYEVFDCRGLEEAEAHFLDSPY</sequence>
<evidence type="ECO:0000313" key="2">
    <source>
        <dbReference type="Proteomes" id="UP000183975"/>
    </source>
</evidence>
<gene>
    <name evidence="1" type="ORF">SAMN02745138_02697</name>
</gene>
<dbReference type="EMBL" id="FRAH01000058">
    <property type="protein sequence ID" value="SHK99404.1"/>
    <property type="molecule type" value="Genomic_DNA"/>
</dbReference>
<dbReference type="RefSeq" id="WP_072852619.1">
    <property type="nucleotide sequence ID" value="NZ_FRAH01000058.1"/>
</dbReference>
<name>A0A1M6X0F7_9FIRM</name>
<accession>A0A1M6X0F7</accession>
<reference evidence="1 2" key="1">
    <citation type="submission" date="2016-11" db="EMBL/GenBank/DDBJ databases">
        <authorList>
            <person name="Jaros S."/>
            <person name="Januszkiewicz K."/>
            <person name="Wedrychowicz H."/>
        </authorList>
    </citation>
    <scope>NUCLEOTIDE SEQUENCE [LARGE SCALE GENOMIC DNA]</scope>
    <source>
        <strain evidence="1 2">DSM 14214</strain>
    </source>
</reference>
<keyword evidence="2" id="KW-1185">Reference proteome</keyword>
<organism evidence="1 2">
    <name type="scientific">Anaerotignum lactatifermentans DSM 14214</name>
    <dbReference type="NCBI Taxonomy" id="1121323"/>
    <lineage>
        <taxon>Bacteria</taxon>
        <taxon>Bacillati</taxon>
        <taxon>Bacillota</taxon>
        <taxon>Clostridia</taxon>
        <taxon>Lachnospirales</taxon>
        <taxon>Anaerotignaceae</taxon>
        <taxon>Anaerotignum</taxon>
    </lineage>
</organism>
<evidence type="ECO:0000313" key="1">
    <source>
        <dbReference type="EMBL" id="SHK99404.1"/>
    </source>
</evidence>
<dbReference type="OrthoDB" id="1913115at2"/>
<protein>
    <submittedName>
        <fullName evidence="1">Uncharacterized protein</fullName>
    </submittedName>
</protein>
<proteinExistence type="predicted"/>